<gene>
    <name evidence="1" type="ORF">TMI583_LOCUS50157</name>
</gene>
<evidence type="ECO:0000313" key="2">
    <source>
        <dbReference type="Proteomes" id="UP000682733"/>
    </source>
</evidence>
<feature type="non-terminal residue" evidence="1">
    <location>
        <position position="104"/>
    </location>
</feature>
<evidence type="ECO:0000313" key="1">
    <source>
        <dbReference type="EMBL" id="CAF4570617.1"/>
    </source>
</evidence>
<proteinExistence type="predicted"/>
<reference evidence="1" key="1">
    <citation type="submission" date="2021-02" db="EMBL/GenBank/DDBJ databases">
        <authorList>
            <person name="Nowell W R."/>
        </authorList>
    </citation>
    <scope>NUCLEOTIDE SEQUENCE</scope>
</reference>
<dbReference type="AlphaFoldDB" id="A0A8S2YP92"/>
<protein>
    <submittedName>
        <fullName evidence="1">Uncharacterized protein</fullName>
    </submittedName>
</protein>
<dbReference type="Proteomes" id="UP000682733">
    <property type="component" value="Unassembled WGS sequence"/>
</dbReference>
<name>A0A8S2YP92_9BILA</name>
<sequence>MTTIAAIPAVPSSFGYNDLVSQVQAIQYQMVQMENEINSRLENETKKQSQLKFRSITFRDPYGNQMVNEHMDHELINKITRKYKINYVPKYLQRWAQIGSIDHD</sequence>
<organism evidence="1 2">
    <name type="scientific">Didymodactylos carnosus</name>
    <dbReference type="NCBI Taxonomy" id="1234261"/>
    <lineage>
        <taxon>Eukaryota</taxon>
        <taxon>Metazoa</taxon>
        <taxon>Spiralia</taxon>
        <taxon>Gnathifera</taxon>
        <taxon>Rotifera</taxon>
        <taxon>Eurotatoria</taxon>
        <taxon>Bdelloidea</taxon>
        <taxon>Philodinida</taxon>
        <taxon>Philodinidae</taxon>
        <taxon>Didymodactylos</taxon>
    </lineage>
</organism>
<accession>A0A8S2YP92</accession>
<comment type="caution">
    <text evidence="1">The sequence shown here is derived from an EMBL/GenBank/DDBJ whole genome shotgun (WGS) entry which is preliminary data.</text>
</comment>
<dbReference type="EMBL" id="CAJOBA010117233">
    <property type="protein sequence ID" value="CAF4570617.1"/>
    <property type="molecule type" value="Genomic_DNA"/>
</dbReference>